<gene>
    <name evidence="8" type="ORF">FGIG_09020</name>
</gene>
<reference evidence="8 9" key="1">
    <citation type="submission" date="2019-04" db="EMBL/GenBank/DDBJ databases">
        <title>Annotation for the trematode Fasciola gigantica.</title>
        <authorList>
            <person name="Choi Y.-J."/>
        </authorList>
    </citation>
    <scope>NUCLEOTIDE SEQUENCE [LARGE SCALE GENOMIC DNA]</scope>
    <source>
        <strain evidence="8">Uganda_cow_1</strain>
    </source>
</reference>
<keyword evidence="4 8" id="KW-0808">Transferase</keyword>
<dbReference type="InterPro" id="IPR040234">
    <property type="entry name" value="QC/QCL"/>
</dbReference>
<dbReference type="PANTHER" id="PTHR12283:SF6">
    <property type="entry name" value="GLUTAMINYL-PEPTIDE CYCLOTRANSFERASE-RELATED"/>
    <property type="match status" value="1"/>
</dbReference>
<dbReference type="InterPro" id="IPR037457">
    <property type="entry name" value="M28_QC"/>
</dbReference>
<dbReference type="AlphaFoldDB" id="A0A504Y5Q8"/>
<dbReference type="GO" id="GO:0016603">
    <property type="term" value="F:glutaminyl-peptide cyclotransferase activity"/>
    <property type="evidence" value="ECO:0007669"/>
    <property type="project" value="UniProtKB-EC"/>
</dbReference>
<comment type="caution">
    <text evidence="8">The sequence shown here is derived from an EMBL/GenBank/DDBJ whole genome shotgun (WGS) entry which is preliminary data.</text>
</comment>
<dbReference type="EMBL" id="SUNJ01014741">
    <property type="protein sequence ID" value="TPP56263.1"/>
    <property type="molecule type" value="Genomic_DNA"/>
</dbReference>
<comment type="catalytic activity">
    <reaction evidence="1">
        <text>N-terminal L-glutaminyl-[peptide] = N-terminal 5-oxo-L-prolyl-[peptide] + NH4(+)</text>
        <dbReference type="Rhea" id="RHEA:23652"/>
        <dbReference type="Rhea" id="RHEA-COMP:11736"/>
        <dbReference type="Rhea" id="RHEA-COMP:11846"/>
        <dbReference type="ChEBI" id="CHEBI:28938"/>
        <dbReference type="ChEBI" id="CHEBI:64722"/>
        <dbReference type="ChEBI" id="CHEBI:87215"/>
        <dbReference type="EC" id="2.3.2.5"/>
    </reaction>
</comment>
<dbReference type="CDD" id="cd03880">
    <property type="entry name" value="M28_QC_like"/>
    <property type="match status" value="1"/>
</dbReference>
<evidence type="ECO:0000256" key="3">
    <source>
        <dbReference type="ARBA" id="ARBA00012012"/>
    </source>
</evidence>
<accession>A0A504Y5Q8</accession>
<organism evidence="8 9">
    <name type="scientific">Fasciola gigantica</name>
    <name type="common">Giant liver fluke</name>
    <dbReference type="NCBI Taxonomy" id="46835"/>
    <lineage>
        <taxon>Eukaryota</taxon>
        <taxon>Metazoa</taxon>
        <taxon>Spiralia</taxon>
        <taxon>Lophotrochozoa</taxon>
        <taxon>Platyhelminthes</taxon>
        <taxon>Trematoda</taxon>
        <taxon>Digenea</taxon>
        <taxon>Plagiorchiida</taxon>
        <taxon>Echinostomata</taxon>
        <taxon>Echinostomatoidea</taxon>
        <taxon>Fasciolidae</taxon>
        <taxon>Fasciola</taxon>
    </lineage>
</organism>
<evidence type="ECO:0000313" key="9">
    <source>
        <dbReference type="Proteomes" id="UP000316759"/>
    </source>
</evidence>
<evidence type="ECO:0000259" key="7">
    <source>
        <dbReference type="Pfam" id="PF04389"/>
    </source>
</evidence>
<proteinExistence type="inferred from homology"/>
<evidence type="ECO:0000313" key="8">
    <source>
        <dbReference type="EMBL" id="TPP56263.1"/>
    </source>
</evidence>
<feature type="chain" id="PRO_5021227456" description="glutaminyl-peptide cyclotransferase" evidence="6">
    <location>
        <begin position="31"/>
        <end position="359"/>
    </location>
</feature>
<feature type="signal peptide" evidence="6">
    <location>
        <begin position="1"/>
        <end position="30"/>
    </location>
</feature>
<dbReference type="InterPro" id="IPR007484">
    <property type="entry name" value="Peptidase_M28"/>
</dbReference>
<dbReference type="GO" id="GO:0008270">
    <property type="term" value="F:zinc ion binding"/>
    <property type="evidence" value="ECO:0007669"/>
    <property type="project" value="TreeGrafter"/>
</dbReference>
<evidence type="ECO:0000256" key="2">
    <source>
        <dbReference type="ARBA" id="ARBA00006014"/>
    </source>
</evidence>
<comment type="similarity">
    <text evidence="2">Belongs to the glutaminyl-peptide cyclotransferase family.</text>
</comment>
<evidence type="ECO:0000256" key="6">
    <source>
        <dbReference type="SAM" id="SignalP"/>
    </source>
</evidence>
<dbReference type="SUPFAM" id="SSF53187">
    <property type="entry name" value="Zn-dependent exopeptidases"/>
    <property type="match status" value="1"/>
</dbReference>
<keyword evidence="6" id="KW-0732">Signal</keyword>
<dbReference type="Pfam" id="PF04389">
    <property type="entry name" value="Peptidase_M28"/>
    <property type="match status" value="1"/>
</dbReference>
<feature type="domain" description="Peptidase M28" evidence="7">
    <location>
        <begin position="131"/>
        <end position="350"/>
    </location>
</feature>
<sequence length="359" mass="40955">MVTVMTTAFVHSLCIAFILLHTNCCPPTKASLFTCSNTVLQSEPQRVCVVDRNIVPWMNLTSTDLRTVTQRTSSGDLERIFRKINVIREVDTPSHAAVRKYIMDYLTSRGWFVELDSFHQPTVIGPRTFHNIIARLSSVTPDHNLVLACHYDSKRMPNFFGSVDSAMPCAILLEMADILTSSITRQKNPVLGIQLIFFDGEEAFLNWSDTDSLYGSRHLAEKWSKPGPDGQTELSKIKLLVLLDLIGAHNLSIPDYGYTNEPYFELFTRLEHTMNQNYLLRNPHSSSHRYFRGSARGQIQDDHIPFFRRGVPILHLIPASFPPVWHTDQDNENNISWDVSMDMLNLMVAFVQSFLHLTL</sequence>
<name>A0A504Y5Q8_FASGI</name>
<dbReference type="STRING" id="46835.A0A504Y5Q8"/>
<dbReference type="PANTHER" id="PTHR12283">
    <property type="entry name" value="GLUTAMINYL-PEPTIDE CYCLOTRANSFERASE"/>
    <property type="match status" value="1"/>
</dbReference>
<dbReference type="Proteomes" id="UP000316759">
    <property type="component" value="Unassembled WGS sequence"/>
</dbReference>
<dbReference type="OrthoDB" id="3907302at2759"/>
<dbReference type="EC" id="2.3.2.5" evidence="3"/>
<protein>
    <recommendedName>
        <fullName evidence="3">glutaminyl-peptide cyclotransferase</fullName>
        <ecNumber evidence="3">2.3.2.5</ecNumber>
    </recommendedName>
</protein>
<evidence type="ECO:0000256" key="1">
    <source>
        <dbReference type="ARBA" id="ARBA00000001"/>
    </source>
</evidence>
<keyword evidence="9" id="KW-1185">Reference proteome</keyword>
<evidence type="ECO:0000256" key="5">
    <source>
        <dbReference type="ARBA" id="ARBA00023315"/>
    </source>
</evidence>
<keyword evidence="5" id="KW-0012">Acyltransferase</keyword>
<evidence type="ECO:0000256" key="4">
    <source>
        <dbReference type="ARBA" id="ARBA00022679"/>
    </source>
</evidence>
<dbReference type="Gene3D" id="3.40.630.10">
    <property type="entry name" value="Zn peptidases"/>
    <property type="match status" value="1"/>
</dbReference>